<evidence type="ECO:0000256" key="2">
    <source>
        <dbReference type="ARBA" id="ARBA00001946"/>
    </source>
</evidence>
<dbReference type="InterPro" id="IPR036875">
    <property type="entry name" value="Znf_CCHC_sf"/>
</dbReference>
<dbReference type="InterPro" id="IPR043519">
    <property type="entry name" value="NT_sf"/>
</dbReference>
<dbReference type="GO" id="GO:0003676">
    <property type="term" value="F:nucleic acid binding"/>
    <property type="evidence" value="ECO:0007669"/>
    <property type="project" value="InterPro"/>
</dbReference>
<feature type="compositionally biased region" description="Basic and acidic residues" evidence="7">
    <location>
        <begin position="1324"/>
        <end position="1336"/>
    </location>
</feature>
<feature type="compositionally biased region" description="Basic and acidic residues" evidence="7">
    <location>
        <begin position="152"/>
        <end position="172"/>
    </location>
</feature>
<feature type="region of interest" description="Disordered" evidence="7">
    <location>
        <begin position="1751"/>
        <end position="1800"/>
    </location>
</feature>
<feature type="compositionally biased region" description="Basic and acidic residues" evidence="7">
    <location>
        <begin position="1261"/>
        <end position="1272"/>
    </location>
</feature>
<keyword evidence="6" id="KW-0863">Zinc-finger</keyword>
<feature type="compositionally biased region" description="Basic and acidic residues" evidence="7">
    <location>
        <begin position="1284"/>
        <end position="1314"/>
    </location>
</feature>
<keyword evidence="10" id="KW-1185">Reference proteome</keyword>
<evidence type="ECO:0000256" key="5">
    <source>
        <dbReference type="ARBA" id="ARBA00022842"/>
    </source>
</evidence>
<evidence type="ECO:0000313" key="9">
    <source>
        <dbReference type="EMBL" id="KAK7100580.1"/>
    </source>
</evidence>
<accession>A0AAN9GB93</accession>
<dbReference type="EMBL" id="JBAMIC010000011">
    <property type="protein sequence ID" value="KAK7100580.1"/>
    <property type="molecule type" value="Genomic_DNA"/>
</dbReference>
<feature type="region of interest" description="Disordered" evidence="7">
    <location>
        <begin position="807"/>
        <end position="831"/>
    </location>
</feature>
<dbReference type="InterPro" id="IPR001878">
    <property type="entry name" value="Znf_CCHC"/>
</dbReference>
<sequence>MDEQLKAKGPGSGKKNKKKNKKSGAASGGDGYHSEDLTPIQGASAQSPSAGPPGGKRGLLPKPDMQQFVVNAYGGHRSVSHLQYPHSSQQTRRGSSGGDNRNMDARPGSGRPYRNSEGAEVDRNTSARAGGSESYSANNKASQGSKNRREKAKAERNYLRKGDKYKAEDQQKYESLSSKEQSSGKGKFTALEGKELLRELAEHRIFELRKKNLSFPNAYYFCRLCEYHLDRPRDCENHVNERRHQRKKEALDLEGILENVPDPSLPQVRALDAVVDSIVEQDGLSPSALQARRDAAHRLQAFIDMHKKDVTLRLYGSSLTGFGAKESDVNIEVAGNGPTPSLLIDVYNILHEKGEPEFINTQSDFNAKIPVVRLTDTKTGLPIVLAINSQQAVLTSSLLQLYSLADPRVQPLAVTLRNWARICHLDRQDEGTLPPFGYNIMVIYFLQQVSPPVLCLLPVPKTQSHVDTPKGTVPRKMEDIVDFDSLKDKAENWKSENKSSAGELWLKLLKFYCLDFDNTHFVISILQSEPLTRQEKKWHSKKLAIEDPFAAKKNVANSMANALIFEYYQSCMRKAYEYFGMPRDKDGNITVSVSALRALASKKTDSLLKENEAASSSSSATSQESPQKEIGVNQGVKKKVEGKKKGDDSGSDSNEEPVIIKPNQSIAQRLKLATGESTSQKTVPKSPEGSDSEGATEASSVSDLTADSAAALSASELDVTSDSVSGFSTSDCYVTASEMEVTADSVADSSVQDVSDGYRNTSEISEVDTTKEEASSDDEEYKTSPNTPSELAEPDAHQFEHLHITDQEDAGLGPSRNGKENLVENDDGEEDSDAYSYVFSEDVFTGGKGPAVICGYCEQEGHIKANCPEDKLPPVNPLPPLSPAHLELMNGVVSQIICDFSPNEIQMQKRERVVKDLEHFIRQIYPDANFALFGSSCNGFGFYQSDLDICMTLRGKTVEDIDVVEIIETVAKKLMQRRNLYNVISIPTAKVPIVKFTDRESRLEGDISLYNTLAQRNTRLLRCYSEIDPRVRILGYAVKVFAKVCYIGDASRGSLSSYGYILMMIHYLQQCRPPVIPVLQELRPEGEWPEHIVEGCNTWFFDDLRNLRNVWPHYGKNTESPGQLWLGFLRYYLEEFDWKGMVVSIRQSPKLTKFEKMWTGKTIAVEDPFDQTHNLGGGLSRKMNNFIYKTFVNGRIHFGTPIEYRVQLYQRYRNPSDFFFDVELLTDGKPPNDRGCRMCGKIGHLVKDCPNRSGNRKRQQTRKDTEGKDKTAQTESSHKKKDSKGREGKGQGKDVKGQDKEAKGQGSVKTKEQEEQSLQGKATTKSEEKSKAEDGSQTKAAVPDKGQGNGRAKGQGHSKQAPLSKDGGDSDISAGATVVPRIDLGPAARTTSAAKMSGPSTTTITTATSTSSTVTTSTSSGSSPRVPPGFSSKPERLRSQSDEQYQFGGPDPPPGLQTSTPIRSAKPGMHPPGVQMDVQQLFSMVQQSGGSPTSLTSGKSSSLQVLTPEQQVAMLGGKSAPPGLHPSGNPQGSAGFSQRGGGASDAKMTPVSLMSLLQSQPTGSEAQQAGGSSQVRMPLPVKSLFQGGGSPGRGGLEVGGYSPQQRTQQAPVSQSQQLLFQQQQYLQQQQLMKLMQMMQQGQGQQPPAPSQHSATNPAPHHTHSTSSASQSHQSASPHHQPSSFPTQHSQSQSRISQPMGSYQSQPMGSQQQPMLTPQQQQMEYMQQHHQILRQQQLAATMASAAGAPLFGQPQPGVYGQQPGVAGFPLFQMGPGSQSPRRDGNNSSTDSAGAGSPHGNS</sequence>
<dbReference type="InterPro" id="IPR054708">
    <property type="entry name" value="MTPAP-like_central"/>
</dbReference>
<dbReference type="SUPFAM" id="SSF81301">
    <property type="entry name" value="Nucleotidyltransferase"/>
    <property type="match status" value="2"/>
</dbReference>
<dbReference type="Gene3D" id="1.10.1410.10">
    <property type="match status" value="2"/>
</dbReference>
<feature type="compositionally biased region" description="Low complexity" evidence="7">
    <location>
        <begin position="1699"/>
        <end position="1728"/>
    </location>
</feature>
<dbReference type="GO" id="GO:0031123">
    <property type="term" value="P:RNA 3'-end processing"/>
    <property type="evidence" value="ECO:0007669"/>
    <property type="project" value="TreeGrafter"/>
</dbReference>
<feature type="compositionally biased region" description="Low complexity" evidence="7">
    <location>
        <begin position="1664"/>
        <end position="1683"/>
    </location>
</feature>
<proteinExistence type="predicted"/>
<feature type="compositionally biased region" description="Polar residues" evidence="7">
    <location>
        <begin position="173"/>
        <end position="184"/>
    </location>
</feature>
<name>A0AAN9GB93_9CAEN</name>
<dbReference type="SMART" id="SM00343">
    <property type="entry name" value="ZnF_C2HC"/>
    <property type="match status" value="2"/>
</dbReference>
<evidence type="ECO:0000256" key="4">
    <source>
        <dbReference type="ARBA" id="ARBA00022723"/>
    </source>
</evidence>
<feature type="compositionally biased region" description="Polar residues" evidence="7">
    <location>
        <begin position="1684"/>
        <end position="1698"/>
    </location>
</feature>
<feature type="compositionally biased region" description="Polar residues" evidence="7">
    <location>
        <begin position="133"/>
        <end position="145"/>
    </location>
</feature>
<feature type="compositionally biased region" description="Polar residues" evidence="7">
    <location>
        <begin position="1602"/>
        <end position="1613"/>
    </location>
</feature>
<gene>
    <name evidence="9" type="ORF">V1264_023504</name>
</gene>
<dbReference type="PANTHER" id="PTHR12271">
    <property type="entry name" value="POLY A POLYMERASE CID PAP -RELATED"/>
    <property type="match status" value="1"/>
</dbReference>
<protein>
    <recommendedName>
        <fullName evidence="8">CCHC-type domain-containing protein</fullName>
    </recommendedName>
</protein>
<evidence type="ECO:0000259" key="8">
    <source>
        <dbReference type="PROSITE" id="PS50158"/>
    </source>
</evidence>
<dbReference type="PROSITE" id="PS50158">
    <property type="entry name" value="ZF_CCHC"/>
    <property type="match status" value="2"/>
</dbReference>
<feature type="compositionally biased region" description="Low complexity" evidence="7">
    <location>
        <begin position="1397"/>
        <end position="1432"/>
    </location>
</feature>
<feature type="compositionally biased region" description="Low complexity" evidence="7">
    <location>
        <begin position="613"/>
        <end position="635"/>
    </location>
</feature>
<feature type="domain" description="CCHC-type" evidence="8">
    <location>
        <begin position="854"/>
        <end position="869"/>
    </location>
</feature>
<feature type="region of interest" description="Disordered" evidence="7">
    <location>
        <begin position="1"/>
        <end position="187"/>
    </location>
</feature>
<dbReference type="Pfam" id="PF19088">
    <property type="entry name" value="TUTase"/>
    <property type="match status" value="1"/>
</dbReference>
<feature type="region of interest" description="Disordered" evidence="7">
    <location>
        <begin position="1636"/>
        <end position="1728"/>
    </location>
</feature>
<feature type="compositionally biased region" description="Polar residues" evidence="7">
    <location>
        <begin position="1555"/>
        <end position="1575"/>
    </location>
</feature>
<dbReference type="InterPro" id="IPR013087">
    <property type="entry name" value="Znf_C2H2_type"/>
</dbReference>
<feature type="compositionally biased region" description="Low complexity" evidence="7">
    <location>
        <begin position="742"/>
        <end position="755"/>
    </location>
</feature>
<evidence type="ECO:0000256" key="7">
    <source>
        <dbReference type="SAM" id="MobiDB-lite"/>
    </source>
</evidence>
<evidence type="ECO:0000256" key="1">
    <source>
        <dbReference type="ARBA" id="ARBA00001936"/>
    </source>
</evidence>
<comment type="caution">
    <text evidence="9">The sequence shown here is derived from an EMBL/GenBank/DDBJ whole genome shotgun (WGS) entry which is preliminary data.</text>
</comment>
<dbReference type="Pfam" id="PF00098">
    <property type="entry name" value="zf-CCHC"/>
    <property type="match status" value="1"/>
</dbReference>
<comment type="cofactor">
    <cofactor evidence="1">
        <name>Mn(2+)</name>
        <dbReference type="ChEBI" id="CHEBI:29035"/>
    </cofactor>
</comment>
<feature type="compositionally biased region" description="Low complexity" evidence="7">
    <location>
        <begin position="1751"/>
        <end position="1764"/>
    </location>
</feature>
<dbReference type="InterPro" id="IPR002058">
    <property type="entry name" value="PAP_assoc"/>
</dbReference>
<evidence type="ECO:0000313" key="10">
    <source>
        <dbReference type="Proteomes" id="UP001374579"/>
    </source>
</evidence>
<feature type="compositionally biased region" description="Gly residues" evidence="7">
    <location>
        <begin position="1586"/>
        <end position="1598"/>
    </location>
</feature>
<feature type="region of interest" description="Disordered" evidence="7">
    <location>
        <begin position="742"/>
        <end position="793"/>
    </location>
</feature>
<reference evidence="9 10" key="1">
    <citation type="submission" date="2024-02" db="EMBL/GenBank/DDBJ databases">
        <title>Chromosome-scale genome assembly of the rough periwinkle Littorina saxatilis.</title>
        <authorList>
            <person name="De Jode A."/>
            <person name="Faria R."/>
            <person name="Formenti G."/>
            <person name="Sims Y."/>
            <person name="Smith T.P."/>
            <person name="Tracey A."/>
            <person name="Wood J.M.D."/>
            <person name="Zagrodzka Z.B."/>
            <person name="Johannesson K."/>
            <person name="Butlin R.K."/>
            <person name="Leder E.H."/>
        </authorList>
    </citation>
    <scope>NUCLEOTIDE SEQUENCE [LARGE SCALE GENOMIC DNA]</scope>
    <source>
        <strain evidence="9">Snail1</strain>
        <tissue evidence="9">Muscle</tissue>
    </source>
</reference>
<dbReference type="Proteomes" id="UP001374579">
    <property type="component" value="Unassembled WGS sequence"/>
</dbReference>
<evidence type="ECO:0000256" key="3">
    <source>
        <dbReference type="ARBA" id="ARBA00022679"/>
    </source>
</evidence>
<keyword evidence="5" id="KW-0460">Magnesium</keyword>
<keyword evidence="3" id="KW-0808">Transferase</keyword>
<dbReference type="CDD" id="cd05402">
    <property type="entry name" value="NT_PAP_TUTase"/>
    <property type="match status" value="2"/>
</dbReference>
<feature type="compositionally biased region" description="Low complexity" evidence="7">
    <location>
        <begin position="1636"/>
        <end position="1645"/>
    </location>
</feature>
<feature type="region of interest" description="Disordered" evidence="7">
    <location>
        <begin position="610"/>
        <end position="706"/>
    </location>
</feature>
<dbReference type="Gene3D" id="4.10.60.10">
    <property type="entry name" value="Zinc finger, CCHC-type"/>
    <property type="match status" value="1"/>
</dbReference>
<keyword evidence="6" id="KW-0862">Zinc</keyword>
<dbReference type="PROSITE" id="PS00028">
    <property type="entry name" value="ZINC_FINGER_C2H2_1"/>
    <property type="match status" value="1"/>
</dbReference>
<dbReference type="SUPFAM" id="SSF57756">
    <property type="entry name" value="Retrovirus zinc finger-like domains"/>
    <property type="match status" value="1"/>
</dbReference>
<feature type="compositionally biased region" description="Polar residues" evidence="7">
    <location>
        <begin position="1774"/>
        <end position="1790"/>
    </location>
</feature>
<dbReference type="Pfam" id="PF03828">
    <property type="entry name" value="PAP_assoc"/>
    <property type="match status" value="2"/>
</dbReference>
<dbReference type="InterPro" id="IPR045100">
    <property type="entry name" value="TUT4/7_NTP_transf"/>
</dbReference>
<dbReference type="SUPFAM" id="SSF81631">
    <property type="entry name" value="PAP/OAS1 substrate-binding domain"/>
    <property type="match status" value="2"/>
</dbReference>
<dbReference type="GO" id="GO:0008270">
    <property type="term" value="F:zinc ion binding"/>
    <property type="evidence" value="ECO:0007669"/>
    <property type="project" value="UniProtKB-KW"/>
</dbReference>
<dbReference type="Gene3D" id="3.30.460.10">
    <property type="entry name" value="Beta Polymerase, domain 2"/>
    <property type="match status" value="2"/>
</dbReference>
<feature type="region of interest" description="Disordered" evidence="7">
    <location>
        <begin position="1244"/>
        <end position="1617"/>
    </location>
</feature>
<dbReference type="GO" id="GO:0050265">
    <property type="term" value="F:RNA uridylyltransferase activity"/>
    <property type="evidence" value="ECO:0007669"/>
    <property type="project" value="TreeGrafter"/>
</dbReference>
<evidence type="ECO:0000256" key="6">
    <source>
        <dbReference type="PROSITE-ProRule" id="PRU00047"/>
    </source>
</evidence>
<keyword evidence="4" id="KW-0479">Metal-binding</keyword>
<feature type="domain" description="CCHC-type" evidence="8">
    <location>
        <begin position="1236"/>
        <end position="1251"/>
    </location>
</feature>
<dbReference type="PANTHER" id="PTHR12271:SF66">
    <property type="entry name" value="TERMINAL URIDYLYLTRANSFERASE TAILOR"/>
    <property type="match status" value="1"/>
</dbReference>
<dbReference type="Pfam" id="PF22600">
    <property type="entry name" value="MTPAP-like_central"/>
    <property type="match status" value="1"/>
</dbReference>
<feature type="compositionally biased region" description="Low complexity" evidence="7">
    <location>
        <begin position="1486"/>
        <end position="1504"/>
    </location>
</feature>
<comment type="cofactor">
    <cofactor evidence="2">
        <name>Mg(2+)</name>
        <dbReference type="ChEBI" id="CHEBI:18420"/>
    </cofactor>
</comment>
<organism evidence="9 10">
    <name type="scientific">Littorina saxatilis</name>
    <dbReference type="NCBI Taxonomy" id="31220"/>
    <lineage>
        <taxon>Eukaryota</taxon>
        <taxon>Metazoa</taxon>
        <taxon>Spiralia</taxon>
        <taxon>Lophotrochozoa</taxon>
        <taxon>Mollusca</taxon>
        <taxon>Gastropoda</taxon>
        <taxon>Caenogastropoda</taxon>
        <taxon>Littorinimorpha</taxon>
        <taxon>Littorinoidea</taxon>
        <taxon>Littorinidae</taxon>
        <taxon>Littorina</taxon>
    </lineage>
</organism>